<dbReference type="EMBL" id="UOFU01000329">
    <property type="protein sequence ID" value="VAX03476.1"/>
    <property type="molecule type" value="Genomic_DNA"/>
</dbReference>
<feature type="domain" description="7,8-dihydro-6-hydroxymethylpterin-pyrophosphokinase" evidence="8">
    <location>
        <begin position="88"/>
        <end position="99"/>
    </location>
</feature>
<keyword evidence="6" id="KW-0067">ATP-binding</keyword>
<evidence type="ECO:0000256" key="2">
    <source>
        <dbReference type="ARBA" id="ARBA00013253"/>
    </source>
</evidence>
<organism evidence="9">
    <name type="scientific">hydrothermal vent metagenome</name>
    <dbReference type="NCBI Taxonomy" id="652676"/>
    <lineage>
        <taxon>unclassified sequences</taxon>
        <taxon>metagenomes</taxon>
        <taxon>ecological metagenomes</taxon>
    </lineage>
</organism>
<evidence type="ECO:0000256" key="3">
    <source>
        <dbReference type="ARBA" id="ARBA00022679"/>
    </source>
</evidence>
<dbReference type="EC" id="2.7.6.3" evidence="2"/>
<evidence type="ECO:0000256" key="7">
    <source>
        <dbReference type="ARBA" id="ARBA00022909"/>
    </source>
</evidence>
<evidence type="ECO:0000256" key="4">
    <source>
        <dbReference type="ARBA" id="ARBA00022741"/>
    </source>
</evidence>
<dbReference type="AlphaFoldDB" id="A0A3B1ACL1"/>
<name>A0A3B1ACL1_9ZZZZ</name>
<dbReference type="SUPFAM" id="SSF55083">
    <property type="entry name" value="6-hydroxymethyl-7,8-dihydropterin pyrophosphokinase, HPPK"/>
    <property type="match status" value="1"/>
</dbReference>
<dbReference type="UniPathway" id="UPA00077">
    <property type="reaction ID" value="UER00155"/>
</dbReference>
<dbReference type="Gene3D" id="3.30.70.560">
    <property type="entry name" value="7,8-Dihydro-6-hydroxymethylpterin-pyrophosphokinase HPPK"/>
    <property type="match status" value="1"/>
</dbReference>
<evidence type="ECO:0000256" key="5">
    <source>
        <dbReference type="ARBA" id="ARBA00022777"/>
    </source>
</evidence>
<dbReference type="GO" id="GO:0016301">
    <property type="term" value="F:kinase activity"/>
    <property type="evidence" value="ECO:0007669"/>
    <property type="project" value="UniProtKB-KW"/>
</dbReference>
<dbReference type="InterPro" id="IPR035907">
    <property type="entry name" value="Hppk_sf"/>
</dbReference>
<gene>
    <name evidence="9" type="ORF">MNBD_GAMMA20-2266</name>
</gene>
<keyword evidence="5 9" id="KW-0418">Kinase</keyword>
<dbReference type="GO" id="GO:0046654">
    <property type="term" value="P:tetrahydrofolate biosynthetic process"/>
    <property type="evidence" value="ECO:0007669"/>
    <property type="project" value="UniProtKB-UniPathway"/>
</dbReference>
<evidence type="ECO:0000313" key="9">
    <source>
        <dbReference type="EMBL" id="VAX03476.1"/>
    </source>
</evidence>
<keyword evidence="7" id="KW-0289">Folate biosynthesis</keyword>
<dbReference type="PROSITE" id="PS00794">
    <property type="entry name" value="HPPK"/>
    <property type="match status" value="1"/>
</dbReference>
<proteinExistence type="predicted"/>
<dbReference type="CDD" id="cd00483">
    <property type="entry name" value="HPPK"/>
    <property type="match status" value="1"/>
</dbReference>
<keyword evidence="4" id="KW-0547">Nucleotide-binding</keyword>
<dbReference type="GO" id="GO:0003848">
    <property type="term" value="F:2-amino-4-hydroxy-6-hydroxymethyldihydropteridine diphosphokinase activity"/>
    <property type="evidence" value="ECO:0007669"/>
    <property type="project" value="UniProtKB-EC"/>
</dbReference>
<dbReference type="InterPro" id="IPR000550">
    <property type="entry name" value="Hppk"/>
</dbReference>
<dbReference type="NCBIfam" id="TIGR01498">
    <property type="entry name" value="folK"/>
    <property type="match status" value="1"/>
</dbReference>
<reference evidence="9" key="1">
    <citation type="submission" date="2018-06" db="EMBL/GenBank/DDBJ databases">
        <authorList>
            <person name="Zhirakovskaya E."/>
        </authorList>
    </citation>
    <scope>NUCLEOTIDE SEQUENCE</scope>
</reference>
<sequence>MVTAYIGLGSNLADPPTQLRRAFTELAQLPQSQLLAQSSLYRSAPMGPQDQPDYFNAVAALETALPPLALLAGLQAVETAHQRVRGERWGPRTLDLDLLLYADQTIDLPTLTVPHPGLYERNFVLYPLAEIASGLVIPGVGVLGELLARCERGSLVVIKKASRIRAD</sequence>
<evidence type="ECO:0000259" key="8">
    <source>
        <dbReference type="PROSITE" id="PS00794"/>
    </source>
</evidence>
<dbReference type="PANTHER" id="PTHR43071">
    <property type="entry name" value="2-AMINO-4-HYDROXY-6-HYDROXYMETHYLDIHYDROPTERIDINE PYROPHOSPHOKINASE"/>
    <property type="match status" value="1"/>
</dbReference>
<dbReference type="Pfam" id="PF01288">
    <property type="entry name" value="HPPK"/>
    <property type="match status" value="1"/>
</dbReference>
<dbReference type="GO" id="GO:0046656">
    <property type="term" value="P:folic acid biosynthetic process"/>
    <property type="evidence" value="ECO:0007669"/>
    <property type="project" value="UniProtKB-KW"/>
</dbReference>
<evidence type="ECO:0000256" key="1">
    <source>
        <dbReference type="ARBA" id="ARBA00005051"/>
    </source>
</evidence>
<accession>A0A3B1ACL1</accession>
<evidence type="ECO:0000256" key="6">
    <source>
        <dbReference type="ARBA" id="ARBA00022840"/>
    </source>
</evidence>
<comment type="pathway">
    <text evidence="1">Cofactor biosynthesis; tetrahydrofolate biosynthesis; 2-amino-4-hydroxy-6-hydroxymethyl-7,8-dihydropteridine diphosphate from 7,8-dihydroneopterin triphosphate: step 4/4.</text>
</comment>
<dbReference type="GO" id="GO:0005524">
    <property type="term" value="F:ATP binding"/>
    <property type="evidence" value="ECO:0007669"/>
    <property type="project" value="UniProtKB-KW"/>
</dbReference>
<dbReference type="PANTHER" id="PTHR43071:SF1">
    <property type="entry name" value="2-AMINO-4-HYDROXY-6-HYDROXYMETHYLDIHYDROPTERIDINE PYROPHOSPHOKINASE"/>
    <property type="match status" value="1"/>
</dbReference>
<keyword evidence="3 9" id="KW-0808">Transferase</keyword>
<protein>
    <recommendedName>
        <fullName evidence="2">2-amino-4-hydroxy-6-hydroxymethyldihydropteridine diphosphokinase</fullName>
        <ecNumber evidence="2">2.7.6.3</ecNumber>
    </recommendedName>
</protein>